<evidence type="ECO:0000313" key="3">
    <source>
        <dbReference type="EMBL" id="THE12817.1"/>
    </source>
</evidence>
<evidence type="ECO:0000256" key="2">
    <source>
        <dbReference type="SAM" id="Phobius"/>
    </source>
</evidence>
<keyword evidence="1" id="KW-0175">Coiled coil</keyword>
<evidence type="ECO:0000313" key="4">
    <source>
        <dbReference type="Proteomes" id="UP000306477"/>
    </source>
</evidence>
<dbReference type="AlphaFoldDB" id="A0A4S3PSU1"/>
<keyword evidence="2" id="KW-1133">Transmembrane helix</keyword>
<dbReference type="RefSeq" id="WP_136379388.1">
    <property type="nucleotide sequence ID" value="NZ_SLUB01000013.1"/>
</dbReference>
<sequence length="216" mass="25339">MNSFLAFIVKSFISVPTTATVWLVSFFAFDQTFLLSSGFALVGGGIAYFGTSAIIKQSFLRKHRLTRKEYQYIERNLKEAKKKLARLNKSLFTVRHIPSLKQRVDLHRVTKKIYRLSKSEPRRFYLAERFYFSHLDSVVELTEKYAFLSSQPKKNSELERSLHETRRVLEELTHTIEKDLHKMLTNDIDDLHFEIDVAKNSNKQANDSAFLDQNRR</sequence>
<feature type="transmembrane region" description="Helical" evidence="2">
    <location>
        <begin position="33"/>
        <end position="55"/>
    </location>
</feature>
<gene>
    <name evidence="3" type="ORF">E1I69_09565</name>
</gene>
<organism evidence="3 4">
    <name type="scientific">Bacillus timonensis</name>
    <dbReference type="NCBI Taxonomy" id="1033734"/>
    <lineage>
        <taxon>Bacteria</taxon>
        <taxon>Bacillati</taxon>
        <taxon>Bacillota</taxon>
        <taxon>Bacilli</taxon>
        <taxon>Bacillales</taxon>
        <taxon>Bacillaceae</taxon>
        <taxon>Bacillus</taxon>
    </lineage>
</organism>
<evidence type="ECO:0000256" key="1">
    <source>
        <dbReference type="SAM" id="Coils"/>
    </source>
</evidence>
<feature type="transmembrane region" description="Helical" evidence="2">
    <location>
        <begin position="7"/>
        <end position="27"/>
    </location>
</feature>
<dbReference type="EMBL" id="SLUB01000013">
    <property type="protein sequence ID" value="THE12817.1"/>
    <property type="molecule type" value="Genomic_DNA"/>
</dbReference>
<reference evidence="3 4" key="1">
    <citation type="journal article" date="2019" name="Indoor Air">
        <title>Impacts of indoor surface finishes on bacterial viability.</title>
        <authorList>
            <person name="Hu J."/>
            <person name="Maamar S.B."/>
            <person name="Glawe A.J."/>
            <person name="Gottel N."/>
            <person name="Gilbert J.A."/>
            <person name="Hartmann E.M."/>
        </authorList>
    </citation>
    <scope>NUCLEOTIDE SEQUENCE [LARGE SCALE GENOMIC DNA]</scope>
    <source>
        <strain evidence="3 4">AF060A6</strain>
    </source>
</reference>
<name>A0A4S3PSU1_9BACI</name>
<dbReference type="InterPro" id="IPR018770">
    <property type="entry name" value="ChloroindolylP_hydrolase"/>
</dbReference>
<keyword evidence="2" id="KW-0812">Transmembrane</keyword>
<dbReference type="OrthoDB" id="2081028at2"/>
<dbReference type="Proteomes" id="UP000306477">
    <property type="component" value="Unassembled WGS sequence"/>
</dbReference>
<keyword evidence="4" id="KW-1185">Reference proteome</keyword>
<dbReference type="Pfam" id="PF10112">
    <property type="entry name" value="Halogen_Hydrol"/>
    <property type="match status" value="1"/>
</dbReference>
<accession>A0A4S3PSU1</accession>
<keyword evidence="2" id="KW-0472">Membrane</keyword>
<feature type="coiled-coil region" evidence="1">
    <location>
        <begin position="63"/>
        <end position="90"/>
    </location>
</feature>
<proteinExistence type="predicted"/>
<dbReference type="STRING" id="1033734.GCA_000285535_02860"/>
<protein>
    <submittedName>
        <fullName evidence="3">Protein xpaC</fullName>
    </submittedName>
</protein>
<comment type="caution">
    <text evidence="3">The sequence shown here is derived from an EMBL/GenBank/DDBJ whole genome shotgun (WGS) entry which is preliminary data.</text>
</comment>